<protein>
    <submittedName>
        <fullName evidence="4">Uncharacterized protein</fullName>
    </submittedName>
</protein>
<sequence length="801" mass="89169">MESVHNVLPATTAEAADALRTSPPVTGAAAGGTAPGRRSPPAETRSVAASDAESSLSAFARWWYRPSRRRRSGRDDEQLVVELQELSAAADVSDDASGAHSGELGGMASHSHSPHSDGGSGRALGGRDRRTARQHPSYGDIVQSTDGVLLSDELLHALVKPDMAGYLFYRWRMRWQRCWFSLDGSQLRFFERNAHSGQRGHLIHTISLFCWGHVRTPSFSDPRRPHLLELRDGKGSVHYFSADTEEDIIRWKEAFFRARSIAPPAHAIPSLAERPSAADAAANTAVVGATYRHSIHGANAEVTPPKHLICIVHGIGSDEERLRKNLKNFHDALDDVMQRTLPDVISHFRFKTIYCHWRAALKRLQVYRRMTQLNPLGDRSPSRMRTLINTKLMDILFYLTPRIRRFIQCEVVRQLNDEYARFVQRYPEFEGEVSLIGHSLGSVISYELLVKQVLSDPALLEQEGLRLHFRVSTLFLTGSPLGHVLNVDDELHATIGRWPFRLVNIINPSDPAACRIEPLVDPAFADVPPVEMPPMSGGKSSWLSFSAGGRQNQEPTATTPRSGEGSGPTVGADADARAPLSASARHGNASEASMTSAAVRREPNDDDDDDDAHEAFWVRDTTTAHLQAVRQRLRHARIDYVMRTSFMDDIIGLTAHLNYWHSRDVAYFIIHFIIRRYVVRVLHTMRRQQAETVPRPPSPIATTSLPRNEEAMADEEEEEALGTESDTAVHASNRARRLANRLSRSYPLTRTTFMTKLSASRVRSAAELGSAEGDHLDGQHREPERLSRAFVSGADAMLTDA</sequence>
<evidence type="ECO:0000259" key="2">
    <source>
        <dbReference type="PROSITE" id="PS50003"/>
    </source>
</evidence>
<feature type="domain" description="DDHD" evidence="3">
    <location>
        <begin position="467"/>
        <end position="675"/>
    </location>
</feature>
<dbReference type="SUPFAM" id="SSF53474">
    <property type="entry name" value="alpha/beta-Hydrolases"/>
    <property type="match status" value="1"/>
</dbReference>
<organism evidence="4 5">
    <name type="scientific">Cyanidium caldarium</name>
    <name type="common">Red alga</name>
    <dbReference type="NCBI Taxonomy" id="2771"/>
    <lineage>
        <taxon>Eukaryota</taxon>
        <taxon>Rhodophyta</taxon>
        <taxon>Bangiophyceae</taxon>
        <taxon>Cyanidiales</taxon>
        <taxon>Cyanidiaceae</taxon>
        <taxon>Cyanidium</taxon>
    </lineage>
</organism>
<dbReference type="Pfam" id="PF00169">
    <property type="entry name" value="PH"/>
    <property type="match status" value="1"/>
</dbReference>
<dbReference type="SMART" id="SM00233">
    <property type="entry name" value="PH"/>
    <property type="match status" value="1"/>
</dbReference>
<feature type="region of interest" description="Disordered" evidence="1">
    <location>
        <begin position="764"/>
        <end position="801"/>
    </location>
</feature>
<feature type="region of interest" description="Disordered" evidence="1">
    <location>
        <begin position="688"/>
        <end position="734"/>
    </location>
</feature>
<dbReference type="Gene3D" id="2.30.29.30">
    <property type="entry name" value="Pleckstrin-homology domain (PH domain)/Phosphotyrosine-binding domain (PTB)"/>
    <property type="match status" value="1"/>
</dbReference>
<feature type="region of interest" description="Disordered" evidence="1">
    <location>
        <begin position="90"/>
        <end position="138"/>
    </location>
</feature>
<dbReference type="InterPro" id="IPR004177">
    <property type="entry name" value="DDHD_dom"/>
</dbReference>
<feature type="region of interest" description="Disordered" evidence="1">
    <location>
        <begin position="530"/>
        <end position="612"/>
    </location>
</feature>
<dbReference type="PANTHER" id="PTHR23509:SF10">
    <property type="entry name" value="LD21067P"/>
    <property type="match status" value="1"/>
</dbReference>
<dbReference type="Pfam" id="PF02862">
    <property type="entry name" value="DDHD"/>
    <property type="match status" value="1"/>
</dbReference>
<feature type="compositionally biased region" description="Low complexity" evidence="1">
    <location>
        <begin position="90"/>
        <end position="99"/>
    </location>
</feature>
<dbReference type="InterPro" id="IPR029058">
    <property type="entry name" value="AB_hydrolase_fold"/>
</dbReference>
<dbReference type="AlphaFoldDB" id="A0AAV9IV46"/>
<dbReference type="InterPro" id="IPR058055">
    <property type="entry name" value="PA-PLA1"/>
</dbReference>
<dbReference type="EMBL" id="JANCYW010000007">
    <property type="protein sequence ID" value="KAK4536014.1"/>
    <property type="molecule type" value="Genomic_DNA"/>
</dbReference>
<keyword evidence="5" id="KW-1185">Reference proteome</keyword>
<evidence type="ECO:0000313" key="4">
    <source>
        <dbReference type="EMBL" id="KAK4536014.1"/>
    </source>
</evidence>
<dbReference type="SUPFAM" id="SSF50729">
    <property type="entry name" value="PH domain-like"/>
    <property type="match status" value="1"/>
</dbReference>
<evidence type="ECO:0000259" key="3">
    <source>
        <dbReference type="PROSITE" id="PS51043"/>
    </source>
</evidence>
<proteinExistence type="predicted"/>
<gene>
    <name evidence="4" type="ORF">CDCA_CDCA07G2039</name>
</gene>
<dbReference type="InterPro" id="IPR001849">
    <property type="entry name" value="PH_domain"/>
</dbReference>
<feature type="compositionally biased region" description="Basic and acidic residues" evidence="1">
    <location>
        <begin position="772"/>
        <end position="787"/>
    </location>
</feature>
<evidence type="ECO:0000256" key="1">
    <source>
        <dbReference type="SAM" id="MobiDB-lite"/>
    </source>
</evidence>
<name>A0AAV9IV46_CYACA</name>
<dbReference type="PROSITE" id="PS51043">
    <property type="entry name" value="DDHD"/>
    <property type="match status" value="1"/>
</dbReference>
<dbReference type="SMART" id="SM01127">
    <property type="entry name" value="DDHD"/>
    <property type="match status" value="1"/>
</dbReference>
<reference evidence="4 5" key="1">
    <citation type="submission" date="2022-07" db="EMBL/GenBank/DDBJ databases">
        <title>Genome-wide signatures of adaptation to extreme environments.</title>
        <authorList>
            <person name="Cho C.H."/>
            <person name="Yoon H.S."/>
        </authorList>
    </citation>
    <scope>NUCLEOTIDE SEQUENCE [LARGE SCALE GENOMIC DNA]</scope>
    <source>
        <strain evidence="4 5">DBV 063 E5</strain>
    </source>
</reference>
<feature type="compositionally biased region" description="Acidic residues" evidence="1">
    <location>
        <begin position="711"/>
        <end position="721"/>
    </location>
</feature>
<feature type="region of interest" description="Disordered" evidence="1">
    <location>
        <begin position="1"/>
        <end position="54"/>
    </location>
</feature>
<dbReference type="Proteomes" id="UP001301350">
    <property type="component" value="Unassembled WGS sequence"/>
</dbReference>
<accession>A0AAV9IV46</accession>
<dbReference type="GO" id="GO:0004620">
    <property type="term" value="F:phospholipase activity"/>
    <property type="evidence" value="ECO:0007669"/>
    <property type="project" value="TreeGrafter"/>
</dbReference>
<dbReference type="GO" id="GO:0046872">
    <property type="term" value="F:metal ion binding"/>
    <property type="evidence" value="ECO:0007669"/>
    <property type="project" value="InterPro"/>
</dbReference>
<dbReference type="CDD" id="cd00821">
    <property type="entry name" value="PH"/>
    <property type="match status" value="1"/>
</dbReference>
<feature type="domain" description="PH" evidence="2">
    <location>
        <begin position="160"/>
        <end position="260"/>
    </location>
</feature>
<evidence type="ECO:0000313" key="5">
    <source>
        <dbReference type="Proteomes" id="UP001301350"/>
    </source>
</evidence>
<dbReference type="InterPro" id="IPR011993">
    <property type="entry name" value="PH-like_dom_sf"/>
</dbReference>
<comment type="caution">
    <text evidence="4">The sequence shown here is derived from an EMBL/GenBank/DDBJ whole genome shotgun (WGS) entry which is preliminary data.</text>
</comment>
<dbReference type="PANTHER" id="PTHR23509">
    <property type="entry name" value="PA-PL1 PHOSPHOLIPASE FAMILY"/>
    <property type="match status" value="1"/>
</dbReference>
<dbReference type="PROSITE" id="PS50003">
    <property type="entry name" value="PH_DOMAIN"/>
    <property type="match status" value="1"/>
</dbReference>
<feature type="compositionally biased region" description="Polar residues" evidence="1">
    <location>
        <begin position="538"/>
        <end position="561"/>
    </location>
</feature>
<dbReference type="GO" id="GO:0005737">
    <property type="term" value="C:cytoplasm"/>
    <property type="evidence" value="ECO:0007669"/>
    <property type="project" value="TreeGrafter"/>
</dbReference>